<accession>A0A067S6M4</accession>
<gene>
    <name evidence="1" type="ORF">GALMADRAFT_259315</name>
</gene>
<dbReference type="EMBL" id="KL142423">
    <property type="protein sequence ID" value="KDR66495.1"/>
    <property type="molecule type" value="Genomic_DNA"/>
</dbReference>
<sequence>SEQAALLRNFLNGVPTPDVGISFRAIEAKAAVVLERVAVFTRKCSANTSPQSMQPLVQEFTSLSAMLDNLMGLLPSSDPQALGRIQNVEKARRLGIVYSVLCAATIRLHASLALRGRGGACLNPIIGISAQYTIWIEAAQVVFDEVASIRSMHASGTLPTGSPDDRAMTSLVQQAITAMSAFTVNVPLTNFQVGKIQETAQAI</sequence>
<feature type="non-terminal residue" evidence="1">
    <location>
        <position position="1"/>
    </location>
</feature>
<reference evidence="2" key="1">
    <citation type="journal article" date="2014" name="Proc. Natl. Acad. Sci. U.S.A.">
        <title>Extensive sampling of basidiomycete genomes demonstrates inadequacy of the white-rot/brown-rot paradigm for wood decay fungi.</title>
        <authorList>
            <person name="Riley R."/>
            <person name="Salamov A.A."/>
            <person name="Brown D.W."/>
            <person name="Nagy L.G."/>
            <person name="Floudas D."/>
            <person name="Held B.W."/>
            <person name="Levasseur A."/>
            <person name="Lombard V."/>
            <person name="Morin E."/>
            <person name="Otillar R."/>
            <person name="Lindquist E.A."/>
            <person name="Sun H."/>
            <person name="LaButti K.M."/>
            <person name="Schmutz J."/>
            <person name="Jabbour D."/>
            <person name="Luo H."/>
            <person name="Baker S.E."/>
            <person name="Pisabarro A.G."/>
            <person name="Walton J.D."/>
            <person name="Blanchette R.A."/>
            <person name="Henrissat B."/>
            <person name="Martin F."/>
            <person name="Cullen D."/>
            <person name="Hibbett D.S."/>
            <person name="Grigoriev I.V."/>
        </authorList>
    </citation>
    <scope>NUCLEOTIDE SEQUENCE [LARGE SCALE GENOMIC DNA]</scope>
    <source>
        <strain evidence="2">CBS 339.88</strain>
    </source>
</reference>
<name>A0A067S6M4_GALM3</name>
<dbReference type="AlphaFoldDB" id="A0A067S6M4"/>
<keyword evidence="2" id="KW-1185">Reference proteome</keyword>
<protein>
    <submittedName>
        <fullName evidence="1">Uncharacterized protein</fullName>
    </submittedName>
</protein>
<dbReference type="HOGENOM" id="CLU_1351769_0_0_1"/>
<dbReference type="OrthoDB" id="2309723at2759"/>
<organism evidence="1 2">
    <name type="scientific">Galerina marginata (strain CBS 339.88)</name>
    <dbReference type="NCBI Taxonomy" id="685588"/>
    <lineage>
        <taxon>Eukaryota</taxon>
        <taxon>Fungi</taxon>
        <taxon>Dikarya</taxon>
        <taxon>Basidiomycota</taxon>
        <taxon>Agaricomycotina</taxon>
        <taxon>Agaricomycetes</taxon>
        <taxon>Agaricomycetidae</taxon>
        <taxon>Agaricales</taxon>
        <taxon>Agaricineae</taxon>
        <taxon>Strophariaceae</taxon>
        <taxon>Galerina</taxon>
    </lineage>
</organism>
<evidence type="ECO:0000313" key="1">
    <source>
        <dbReference type="EMBL" id="KDR66495.1"/>
    </source>
</evidence>
<dbReference type="Proteomes" id="UP000027222">
    <property type="component" value="Unassembled WGS sequence"/>
</dbReference>
<proteinExistence type="predicted"/>
<evidence type="ECO:0000313" key="2">
    <source>
        <dbReference type="Proteomes" id="UP000027222"/>
    </source>
</evidence>
<dbReference type="STRING" id="685588.A0A067S6M4"/>